<dbReference type="InterPro" id="IPR023166">
    <property type="entry name" value="BaiN-like_dom_sf"/>
</dbReference>
<keyword evidence="2" id="KW-0285">Flavoprotein</keyword>
<protein>
    <submittedName>
        <fullName evidence="6">NAD(P)/FAD-dependent oxidoreductase</fullName>
    </submittedName>
</protein>
<dbReference type="PRINTS" id="PR00368">
    <property type="entry name" value="FADPNR"/>
</dbReference>
<dbReference type="Pfam" id="PF03486">
    <property type="entry name" value="HI0933_like"/>
    <property type="match status" value="1"/>
</dbReference>
<dbReference type="Gene3D" id="3.50.50.60">
    <property type="entry name" value="FAD/NAD(P)-binding domain"/>
    <property type="match status" value="1"/>
</dbReference>
<dbReference type="Pfam" id="PF22780">
    <property type="entry name" value="HI0933_like_1st"/>
    <property type="match status" value="1"/>
</dbReference>
<keyword evidence="3" id="KW-0274">FAD</keyword>
<evidence type="ECO:0000313" key="7">
    <source>
        <dbReference type="Proteomes" id="UP000680714"/>
    </source>
</evidence>
<comment type="cofactor">
    <cofactor evidence="1">
        <name>FAD</name>
        <dbReference type="ChEBI" id="CHEBI:57692"/>
    </cofactor>
</comment>
<organism evidence="6 7">
    <name type="scientific">Magnetospirillum sulfuroxidans</name>
    <dbReference type="NCBI Taxonomy" id="611300"/>
    <lineage>
        <taxon>Bacteria</taxon>
        <taxon>Pseudomonadati</taxon>
        <taxon>Pseudomonadota</taxon>
        <taxon>Alphaproteobacteria</taxon>
        <taxon>Rhodospirillales</taxon>
        <taxon>Rhodospirillaceae</taxon>
        <taxon>Magnetospirillum</taxon>
    </lineage>
</organism>
<feature type="domain" description="RsdA/BaiN/AoA(So)-like Rossmann fold-like" evidence="4">
    <location>
        <begin position="4"/>
        <end position="389"/>
    </location>
</feature>
<dbReference type="InterPro" id="IPR057661">
    <property type="entry name" value="RsdA/BaiN/AoA(So)_Rossmann"/>
</dbReference>
<dbReference type="SUPFAM" id="SSF160996">
    <property type="entry name" value="HI0933 insert domain-like"/>
    <property type="match status" value="1"/>
</dbReference>
<evidence type="ECO:0000313" key="6">
    <source>
        <dbReference type="EMBL" id="MBR9973523.1"/>
    </source>
</evidence>
<dbReference type="InterPro" id="IPR055178">
    <property type="entry name" value="RsdA/BaiN/AoA(So)-like_dom"/>
</dbReference>
<gene>
    <name evidence="6" type="ORF">KEC16_17485</name>
</gene>
<dbReference type="EMBL" id="JAGTUF010000025">
    <property type="protein sequence ID" value="MBR9973523.1"/>
    <property type="molecule type" value="Genomic_DNA"/>
</dbReference>
<dbReference type="Proteomes" id="UP000680714">
    <property type="component" value="Unassembled WGS sequence"/>
</dbReference>
<dbReference type="Gene3D" id="1.10.8.260">
    <property type="entry name" value="HI0933 insert domain-like"/>
    <property type="match status" value="1"/>
</dbReference>
<evidence type="ECO:0000256" key="1">
    <source>
        <dbReference type="ARBA" id="ARBA00001974"/>
    </source>
</evidence>
<name>A0ABS5IIC9_9PROT</name>
<dbReference type="SUPFAM" id="SSF51905">
    <property type="entry name" value="FAD/NAD(P)-binding domain"/>
    <property type="match status" value="1"/>
</dbReference>
<comment type="caution">
    <text evidence="6">The sequence shown here is derived from an EMBL/GenBank/DDBJ whole genome shotgun (WGS) entry which is preliminary data.</text>
</comment>
<dbReference type="InterPro" id="IPR004792">
    <property type="entry name" value="BaiN-like"/>
</dbReference>
<proteinExistence type="predicted"/>
<sequence>MDYDVIIIGAGAAGLMAAAAAGQRGRRVLVLDHGEKAGAKILISGGGRCNFTNRNIAPDRYLSANPHFAKSALKRYSQNDFIALVNKYRIAFHQRDLGQLFCDQSSALILNMLLDECGAGSVDFQVGLKVGPVCGAGPYSVDTEDGPVTAESIIVATGGLSIPKMGASSYAHFTARDYSLGVTEMRPALVPLTFTAADLDFMRVLTGIAVDAIVTCGKTTFREAVLFTHRGLSGPAILQISSYWREGQEIFVNLAPDTDVTAWLIERKNQRPKAEAKTVLGELLPSRLADGLAALAKLEHRPMAELPNKALATLGKLVNAWKLLPAGTEGWRTAEVTLGGVDTAGLSSKTMEAKSFPGLFFVGEAVDVTGWLGGYNFQWAWSSGWVAGQHA</sequence>
<dbReference type="NCBIfam" id="TIGR00275">
    <property type="entry name" value="aminoacetone oxidase family FAD-binding enzyme"/>
    <property type="match status" value="1"/>
</dbReference>
<dbReference type="PANTHER" id="PTHR42887">
    <property type="entry name" value="OS12G0638800 PROTEIN"/>
    <property type="match status" value="1"/>
</dbReference>
<feature type="domain" description="RsdA/BaiN/AoA(So)-like insert" evidence="5">
    <location>
        <begin position="186"/>
        <end position="336"/>
    </location>
</feature>
<reference evidence="6 7" key="1">
    <citation type="submission" date="2021-04" db="EMBL/GenBank/DDBJ databases">
        <title>Magnetospirillum sulfuroxidans sp. nov., a facultative chemolithoautotrophic sulfur-oxidizing alphaproteobacterium isolated from freshwater sediment and proposals for Paramagetospirillum gen. nov., and Magnetospirillaceae fam. nov.</title>
        <authorList>
            <person name="Koziaeva V."/>
            <person name="Geelhoed J.S."/>
            <person name="Sorokin D.Y."/>
            <person name="Grouzdev D.S."/>
        </authorList>
    </citation>
    <scope>NUCLEOTIDE SEQUENCE [LARGE SCALE GENOMIC DNA]</scope>
    <source>
        <strain evidence="6 7">J10</strain>
    </source>
</reference>
<dbReference type="PANTHER" id="PTHR42887:SF2">
    <property type="entry name" value="OS12G0638800 PROTEIN"/>
    <property type="match status" value="1"/>
</dbReference>
<accession>A0ABS5IIC9</accession>
<evidence type="ECO:0000259" key="4">
    <source>
        <dbReference type="Pfam" id="PF03486"/>
    </source>
</evidence>
<dbReference type="Gene3D" id="2.40.30.10">
    <property type="entry name" value="Translation factors"/>
    <property type="match status" value="1"/>
</dbReference>
<evidence type="ECO:0000256" key="3">
    <source>
        <dbReference type="ARBA" id="ARBA00022827"/>
    </source>
</evidence>
<keyword evidence="7" id="KW-1185">Reference proteome</keyword>
<evidence type="ECO:0000256" key="2">
    <source>
        <dbReference type="ARBA" id="ARBA00022630"/>
    </source>
</evidence>
<dbReference type="PRINTS" id="PR00411">
    <property type="entry name" value="PNDRDTASEI"/>
</dbReference>
<dbReference type="InterPro" id="IPR036188">
    <property type="entry name" value="FAD/NAD-bd_sf"/>
</dbReference>
<evidence type="ECO:0000259" key="5">
    <source>
        <dbReference type="Pfam" id="PF22780"/>
    </source>
</evidence>
<dbReference type="RefSeq" id="WP_211551337.1">
    <property type="nucleotide sequence ID" value="NZ_JAGTUF010000025.1"/>
</dbReference>